<dbReference type="PROSITE" id="PS51318">
    <property type="entry name" value="TAT"/>
    <property type="match status" value="1"/>
</dbReference>
<name>A0ABU3U0H5_9FIRM</name>
<evidence type="ECO:0000313" key="2">
    <source>
        <dbReference type="Proteomes" id="UP001263246"/>
    </source>
</evidence>
<proteinExistence type="predicted"/>
<dbReference type="NCBIfam" id="TIGR01409">
    <property type="entry name" value="TAT_signal_seq"/>
    <property type="match status" value="1"/>
</dbReference>
<protein>
    <submittedName>
        <fullName evidence="1">Twin-arginine translocation signal domain-containing protein</fullName>
    </submittedName>
</protein>
<reference evidence="1 2" key="1">
    <citation type="submission" date="2023-10" db="EMBL/GenBank/DDBJ databases">
        <title>Host Genetic Regulation of Human Gut Microbial Structural Variation.</title>
        <authorList>
            <person name="Harmsen H.J.M."/>
        </authorList>
    </citation>
    <scope>NUCLEOTIDE SEQUENCE [LARGE SCALE GENOMIC DNA]</scope>
    <source>
        <strain evidence="1 2">HTF-F</strain>
    </source>
</reference>
<gene>
    <name evidence="1" type="ORF">RX402_08485</name>
</gene>
<dbReference type="EMBL" id="JAWHPR010000004">
    <property type="protein sequence ID" value="MDU8688779.1"/>
    <property type="molecule type" value="Genomic_DNA"/>
</dbReference>
<dbReference type="RefSeq" id="WP_249237794.1">
    <property type="nucleotide sequence ID" value="NZ_CP094473.1"/>
</dbReference>
<dbReference type="Proteomes" id="UP001263246">
    <property type="component" value="Unassembled WGS sequence"/>
</dbReference>
<sequence length="199" mass="21432">MSYTFSRRDFMKYSAVAAVAVAGSSMFTGCGSFSNPNRPYGTYKGEDCKLTFGGKSGGILGFGGTEDHQILKTGATYDSNTQTLILPFEHYAVSQGCSCKNYSYQIDVTTTDGIKSYTDGSDFGDTTTPAKVHITDNGGAAGMKVETPYNPFITVTGIDFTGATKVEVRYFPRHNALGAQNDTYSDVYATWDISCLFGL</sequence>
<evidence type="ECO:0000313" key="1">
    <source>
        <dbReference type="EMBL" id="MDU8688779.1"/>
    </source>
</evidence>
<organism evidence="1 2">
    <name type="scientific">Faecalibacterium wellingii</name>
    <dbReference type="NCBI Taxonomy" id="2929491"/>
    <lineage>
        <taxon>Bacteria</taxon>
        <taxon>Bacillati</taxon>
        <taxon>Bacillota</taxon>
        <taxon>Clostridia</taxon>
        <taxon>Eubacteriales</taxon>
        <taxon>Oscillospiraceae</taxon>
        <taxon>Faecalibacterium</taxon>
    </lineage>
</organism>
<dbReference type="InterPro" id="IPR019546">
    <property type="entry name" value="TAT_signal_bac_arc"/>
</dbReference>
<dbReference type="PROSITE" id="PS51257">
    <property type="entry name" value="PROKAR_LIPOPROTEIN"/>
    <property type="match status" value="1"/>
</dbReference>
<keyword evidence="2" id="KW-1185">Reference proteome</keyword>
<dbReference type="InterPro" id="IPR006311">
    <property type="entry name" value="TAT_signal"/>
</dbReference>
<comment type="caution">
    <text evidence="1">The sequence shown here is derived from an EMBL/GenBank/DDBJ whole genome shotgun (WGS) entry which is preliminary data.</text>
</comment>
<accession>A0ABU3U0H5</accession>
<dbReference type="Pfam" id="PF10518">
    <property type="entry name" value="TAT_signal"/>
    <property type="match status" value="1"/>
</dbReference>